<sequence>MKNAIAAGDIYAASLCPEDEPGKSDGLSEAPTRLASAKRLGWRQDGMRPLVFQLDTVEGVSERPAATALVPPRLSMMALAVCICANYDNRNSSARGKLRCP</sequence>
<organism evidence="1 2">
    <name type="scientific">Sphingomonas abietis</name>
    <dbReference type="NCBI Taxonomy" id="3012344"/>
    <lineage>
        <taxon>Bacteria</taxon>
        <taxon>Pseudomonadati</taxon>
        <taxon>Pseudomonadota</taxon>
        <taxon>Alphaproteobacteria</taxon>
        <taxon>Sphingomonadales</taxon>
        <taxon>Sphingomonadaceae</taxon>
        <taxon>Sphingomonas</taxon>
    </lineage>
</organism>
<accession>A0ABY7NVN3</accession>
<dbReference type="Proteomes" id="UP001210865">
    <property type="component" value="Chromosome"/>
</dbReference>
<name>A0ABY7NVN3_9SPHN</name>
<evidence type="ECO:0000313" key="2">
    <source>
        <dbReference type="Proteomes" id="UP001210865"/>
    </source>
</evidence>
<reference evidence="1 2" key="1">
    <citation type="submission" date="2022-12" db="EMBL/GenBank/DDBJ databases">
        <title>Sphingomonas abieness sp. nov., an endophytic bacterium isolated from Abies koreana.</title>
        <authorList>
            <person name="Jiang L."/>
            <person name="Lee J."/>
        </authorList>
    </citation>
    <scope>NUCLEOTIDE SEQUENCE [LARGE SCALE GENOMIC DNA]</scope>
    <source>
        <strain evidence="2">PAMB 00755</strain>
    </source>
</reference>
<gene>
    <name evidence="1" type="ORF">PBT88_07620</name>
</gene>
<proteinExistence type="predicted"/>
<evidence type="ECO:0000313" key="1">
    <source>
        <dbReference type="EMBL" id="WBO23969.1"/>
    </source>
</evidence>
<keyword evidence="2" id="KW-1185">Reference proteome</keyword>
<dbReference type="EMBL" id="CP115174">
    <property type="protein sequence ID" value="WBO23969.1"/>
    <property type="molecule type" value="Genomic_DNA"/>
</dbReference>
<protein>
    <submittedName>
        <fullName evidence="1">Uncharacterized protein</fullName>
    </submittedName>
</protein>